<keyword evidence="2" id="KW-1133">Transmembrane helix</keyword>
<proteinExistence type="predicted"/>
<sequence length="163" mass="18346">MKNKGKQVQLMDSSHSDSPKNQSESRCPPYTKKRLIPDSTVISTRHASLRSAKKLIETRGTSVDVAQMKKASEDENPVANHSVQMEEHNAFEAQFIPFEQEHLEEDIEASNSGESSDKNNDKSISMVGHPSFCLNLLNLLIWGTMRLILLDKDHGLTRLKDTK</sequence>
<feature type="region of interest" description="Disordered" evidence="1">
    <location>
        <begin position="1"/>
        <end position="43"/>
    </location>
</feature>
<feature type="transmembrane region" description="Helical" evidence="2">
    <location>
        <begin position="132"/>
        <end position="149"/>
    </location>
</feature>
<evidence type="ECO:0000256" key="2">
    <source>
        <dbReference type="SAM" id="Phobius"/>
    </source>
</evidence>
<evidence type="ECO:0000313" key="4">
    <source>
        <dbReference type="Proteomes" id="UP000289340"/>
    </source>
</evidence>
<evidence type="ECO:0000256" key="1">
    <source>
        <dbReference type="SAM" id="MobiDB-lite"/>
    </source>
</evidence>
<feature type="region of interest" description="Disordered" evidence="1">
    <location>
        <begin position="102"/>
        <end position="122"/>
    </location>
</feature>
<keyword evidence="2" id="KW-0472">Membrane</keyword>
<keyword evidence="4" id="KW-1185">Reference proteome</keyword>
<dbReference type="Proteomes" id="UP000289340">
    <property type="component" value="Chromosome 5"/>
</dbReference>
<protein>
    <submittedName>
        <fullName evidence="3">Uncharacterized protein</fullName>
    </submittedName>
</protein>
<name>A0A445KPM1_GLYSO</name>
<comment type="caution">
    <text evidence="3">The sequence shown here is derived from an EMBL/GenBank/DDBJ whole genome shotgun (WGS) entry which is preliminary data.</text>
</comment>
<accession>A0A445KPM1</accession>
<dbReference type="AlphaFoldDB" id="A0A445KPM1"/>
<gene>
    <name evidence="3" type="ORF">D0Y65_012566</name>
</gene>
<evidence type="ECO:0000313" key="3">
    <source>
        <dbReference type="EMBL" id="RZC12872.1"/>
    </source>
</evidence>
<dbReference type="EMBL" id="QZWG01000005">
    <property type="protein sequence ID" value="RZC12872.1"/>
    <property type="molecule type" value="Genomic_DNA"/>
</dbReference>
<keyword evidence="2" id="KW-0812">Transmembrane</keyword>
<organism evidence="3 4">
    <name type="scientific">Glycine soja</name>
    <name type="common">Wild soybean</name>
    <dbReference type="NCBI Taxonomy" id="3848"/>
    <lineage>
        <taxon>Eukaryota</taxon>
        <taxon>Viridiplantae</taxon>
        <taxon>Streptophyta</taxon>
        <taxon>Embryophyta</taxon>
        <taxon>Tracheophyta</taxon>
        <taxon>Spermatophyta</taxon>
        <taxon>Magnoliopsida</taxon>
        <taxon>eudicotyledons</taxon>
        <taxon>Gunneridae</taxon>
        <taxon>Pentapetalae</taxon>
        <taxon>rosids</taxon>
        <taxon>fabids</taxon>
        <taxon>Fabales</taxon>
        <taxon>Fabaceae</taxon>
        <taxon>Papilionoideae</taxon>
        <taxon>50 kb inversion clade</taxon>
        <taxon>NPAAA clade</taxon>
        <taxon>indigoferoid/millettioid clade</taxon>
        <taxon>Phaseoleae</taxon>
        <taxon>Glycine</taxon>
        <taxon>Glycine subgen. Soja</taxon>
    </lineage>
</organism>
<reference evidence="3 4" key="1">
    <citation type="submission" date="2018-09" db="EMBL/GenBank/DDBJ databases">
        <title>A high-quality reference genome of wild soybean provides a powerful tool to mine soybean genomes.</title>
        <authorList>
            <person name="Xie M."/>
            <person name="Chung C.Y.L."/>
            <person name="Li M.-W."/>
            <person name="Wong F.-L."/>
            <person name="Chan T.-F."/>
            <person name="Lam H.-M."/>
        </authorList>
    </citation>
    <scope>NUCLEOTIDE SEQUENCE [LARGE SCALE GENOMIC DNA]</scope>
    <source>
        <strain evidence="4">cv. W05</strain>
        <tissue evidence="3">Hypocotyl of etiolated seedlings</tissue>
    </source>
</reference>